<dbReference type="HOGENOM" id="CLU_1166404_0_0_1"/>
<evidence type="ECO:0000256" key="7">
    <source>
        <dbReference type="ARBA" id="ARBA00039448"/>
    </source>
</evidence>
<dbReference type="Gene3D" id="3.10.450.240">
    <property type="match status" value="1"/>
</dbReference>
<dbReference type="GO" id="GO:0005840">
    <property type="term" value="C:ribosome"/>
    <property type="evidence" value="ECO:0007669"/>
    <property type="project" value="UniProtKB-KW"/>
</dbReference>
<keyword evidence="2" id="KW-0809">Transit peptide</keyword>
<proteinExistence type="inferred from homology"/>
<dbReference type="STRING" id="988480.A0A075AX36"/>
<dbReference type="GO" id="GO:1990904">
    <property type="term" value="C:ribonucleoprotein complex"/>
    <property type="evidence" value="ECO:0007669"/>
    <property type="project" value="UniProtKB-KW"/>
</dbReference>
<evidence type="ECO:0000313" key="11">
    <source>
        <dbReference type="Proteomes" id="UP000030755"/>
    </source>
</evidence>
<dbReference type="InterPro" id="IPR051975">
    <property type="entry name" value="mtLSU_mL45"/>
</dbReference>
<dbReference type="PANTHER" id="PTHR28554">
    <property type="entry name" value="39S RIBOSOMAL PROTEIN L45, MITOCHONDRIAL"/>
    <property type="match status" value="1"/>
</dbReference>
<dbReference type="PANTHER" id="PTHR28554:SF1">
    <property type="entry name" value="LARGE RIBOSOMAL SUBUNIT PROTEIN ML45"/>
    <property type="match status" value="1"/>
</dbReference>
<dbReference type="SUPFAM" id="SSF54427">
    <property type="entry name" value="NTF2-like"/>
    <property type="match status" value="1"/>
</dbReference>
<keyword evidence="11" id="KW-1185">Reference proteome</keyword>
<accession>A0A075AX36</accession>
<evidence type="ECO:0000256" key="2">
    <source>
        <dbReference type="ARBA" id="ARBA00022946"/>
    </source>
</evidence>
<evidence type="ECO:0000313" key="10">
    <source>
        <dbReference type="EMBL" id="EPZ34699.1"/>
    </source>
</evidence>
<dbReference type="GO" id="GO:0005739">
    <property type="term" value="C:mitochondrion"/>
    <property type="evidence" value="ECO:0007669"/>
    <property type="project" value="UniProtKB-SubCell"/>
</dbReference>
<evidence type="ECO:0000256" key="1">
    <source>
        <dbReference type="ARBA" id="ARBA00004173"/>
    </source>
</evidence>
<evidence type="ECO:0000256" key="3">
    <source>
        <dbReference type="ARBA" id="ARBA00022980"/>
    </source>
</evidence>
<dbReference type="Proteomes" id="UP000030755">
    <property type="component" value="Unassembled WGS sequence"/>
</dbReference>
<comment type="subcellular location">
    <subcellularLocation>
        <location evidence="1">Mitochondrion</location>
    </subcellularLocation>
</comment>
<dbReference type="Pfam" id="PF04280">
    <property type="entry name" value="Tim44"/>
    <property type="match status" value="1"/>
</dbReference>
<organism evidence="10 11">
    <name type="scientific">Rozella allomycis (strain CSF55)</name>
    <dbReference type="NCBI Taxonomy" id="988480"/>
    <lineage>
        <taxon>Eukaryota</taxon>
        <taxon>Fungi</taxon>
        <taxon>Fungi incertae sedis</taxon>
        <taxon>Cryptomycota</taxon>
        <taxon>Cryptomycota incertae sedis</taxon>
        <taxon>Rozella</taxon>
    </lineage>
</organism>
<dbReference type="AlphaFoldDB" id="A0A075AX36"/>
<reference evidence="10 11" key="1">
    <citation type="journal article" date="2013" name="Curr. Biol.">
        <title>Shared signatures of parasitism and phylogenomics unite Cryptomycota and microsporidia.</title>
        <authorList>
            <person name="James T.Y."/>
            <person name="Pelin A."/>
            <person name="Bonen L."/>
            <person name="Ahrendt S."/>
            <person name="Sain D."/>
            <person name="Corradi N."/>
            <person name="Stajich J.E."/>
        </authorList>
    </citation>
    <scope>NUCLEOTIDE SEQUENCE [LARGE SCALE GENOMIC DNA]</scope>
    <source>
        <strain evidence="10 11">CSF55</strain>
    </source>
</reference>
<protein>
    <recommendedName>
        <fullName evidence="7">Large ribosomal subunit protein mL45</fullName>
    </recommendedName>
    <alternativeName>
        <fullName evidence="8">39S ribosomal protein L45, mitochondrial</fullName>
    </alternativeName>
</protein>
<evidence type="ECO:0000259" key="9">
    <source>
        <dbReference type="Pfam" id="PF04280"/>
    </source>
</evidence>
<sequence>MKLFRFNVLKQISTLKVRNYGVISDADYKHKQSSVIRNRIYAGELDIIMGQRFIDEYASETSAVKRAGLITKQAARRLYGEFVLKKELDGFNLNSFKIEAENLYKTLNLAITEGDLITLSNICTMKYMTEIKKYARQENKRRTKLKWELIKMEKTPSIVDVIVASFEGIKGNTELVAQITLMFNSKQRLTRMVGDANPVPVPFEPKDPIRDIIVFERYLKNPFDIWKIAGRMQKYIGE</sequence>
<evidence type="ECO:0000256" key="5">
    <source>
        <dbReference type="ARBA" id="ARBA00023274"/>
    </source>
</evidence>
<dbReference type="EMBL" id="KE560926">
    <property type="protein sequence ID" value="EPZ34699.1"/>
    <property type="molecule type" value="Genomic_DNA"/>
</dbReference>
<dbReference type="InterPro" id="IPR032710">
    <property type="entry name" value="NTF2-like_dom_sf"/>
</dbReference>
<dbReference type="OrthoDB" id="19619at2759"/>
<evidence type="ECO:0000256" key="8">
    <source>
        <dbReference type="ARBA" id="ARBA00043031"/>
    </source>
</evidence>
<name>A0A075AX36_ROZAC</name>
<keyword evidence="4" id="KW-0496">Mitochondrion</keyword>
<evidence type="ECO:0000256" key="6">
    <source>
        <dbReference type="ARBA" id="ARBA00038073"/>
    </source>
</evidence>
<evidence type="ECO:0000256" key="4">
    <source>
        <dbReference type="ARBA" id="ARBA00023128"/>
    </source>
</evidence>
<keyword evidence="5" id="KW-0687">Ribonucleoprotein</keyword>
<gene>
    <name evidence="10" type="ORF">O9G_002763</name>
</gene>
<comment type="similarity">
    <text evidence="6">Belongs to the mitochondrion-specific ribosomal protein mL45 family.</text>
</comment>
<dbReference type="InterPro" id="IPR007379">
    <property type="entry name" value="Tim44-like_dom"/>
</dbReference>
<keyword evidence="3" id="KW-0689">Ribosomal protein</keyword>
<feature type="domain" description="Tim44-like" evidence="9">
    <location>
        <begin position="89"/>
        <end position="230"/>
    </location>
</feature>